<feature type="transmembrane region" description="Helical" evidence="6">
    <location>
        <begin position="303"/>
        <end position="321"/>
    </location>
</feature>
<feature type="transmembrane region" description="Helical" evidence="6">
    <location>
        <begin position="77"/>
        <end position="99"/>
    </location>
</feature>
<protein>
    <submittedName>
        <fullName evidence="8">MFS transporter</fullName>
    </submittedName>
</protein>
<dbReference type="EMBL" id="PXYW01000085">
    <property type="protein sequence ID" value="PSR30158.1"/>
    <property type="molecule type" value="Genomic_DNA"/>
</dbReference>
<reference evidence="8 9" key="1">
    <citation type="journal article" date="2014" name="BMC Genomics">
        <title>Comparison of environmental and isolate Sulfobacillus genomes reveals diverse carbon, sulfur, nitrogen, and hydrogen metabolisms.</title>
        <authorList>
            <person name="Justice N.B."/>
            <person name="Norman A."/>
            <person name="Brown C.T."/>
            <person name="Singh A."/>
            <person name="Thomas B.C."/>
            <person name="Banfield J.F."/>
        </authorList>
    </citation>
    <scope>NUCLEOTIDE SEQUENCE [LARGE SCALE GENOMIC DNA]</scope>
    <source>
        <strain evidence="8">AMDSBA4</strain>
    </source>
</reference>
<comment type="subcellular location">
    <subcellularLocation>
        <location evidence="1">Cell membrane</location>
        <topology evidence="1">Multi-pass membrane protein</topology>
    </subcellularLocation>
</comment>
<proteinExistence type="predicted"/>
<feature type="transmembrane region" description="Helical" evidence="6">
    <location>
        <begin position="199"/>
        <end position="218"/>
    </location>
</feature>
<feature type="domain" description="Major facilitator superfamily (MFS) profile" evidence="7">
    <location>
        <begin position="1"/>
        <end position="447"/>
    </location>
</feature>
<keyword evidence="2" id="KW-0813">Transport</keyword>
<evidence type="ECO:0000256" key="1">
    <source>
        <dbReference type="ARBA" id="ARBA00004651"/>
    </source>
</evidence>
<dbReference type="PANTHER" id="PTHR42718:SF9">
    <property type="entry name" value="MAJOR FACILITATOR SUPERFAMILY MULTIDRUG TRANSPORTER MFSC"/>
    <property type="match status" value="1"/>
</dbReference>
<keyword evidence="3 6" id="KW-0812">Transmembrane</keyword>
<dbReference type="GO" id="GO:0022857">
    <property type="term" value="F:transmembrane transporter activity"/>
    <property type="evidence" value="ECO:0007669"/>
    <property type="project" value="InterPro"/>
</dbReference>
<dbReference type="PROSITE" id="PS50850">
    <property type="entry name" value="MFS"/>
    <property type="match status" value="1"/>
</dbReference>
<dbReference type="InterPro" id="IPR036259">
    <property type="entry name" value="MFS_trans_sf"/>
</dbReference>
<dbReference type="CDD" id="cd17321">
    <property type="entry name" value="MFS_MMR_MDR_like"/>
    <property type="match status" value="1"/>
</dbReference>
<evidence type="ECO:0000256" key="5">
    <source>
        <dbReference type="ARBA" id="ARBA00023136"/>
    </source>
</evidence>
<feature type="non-terminal residue" evidence="8">
    <location>
        <position position="1"/>
    </location>
</feature>
<feature type="transmembrane region" description="Helical" evidence="6">
    <location>
        <begin position="327"/>
        <end position="347"/>
    </location>
</feature>
<evidence type="ECO:0000256" key="6">
    <source>
        <dbReference type="SAM" id="Phobius"/>
    </source>
</evidence>
<evidence type="ECO:0000259" key="7">
    <source>
        <dbReference type="PROSITE" id="PS50850"/>
    </source>
</evidence>
<feature type="transmembrane region" description="Helical" evidence="6">
    <location>
        <begin position="239"/>
        <end position="263"/>
    </location>
</feature>
<keyword evidence="5 6" id="KW-0472">Membrane</keyword>
<dbReference type="Gene3D" id="1.20.1250.20">
    <property type="entry name" value="MFS general substrate transporter like domains"/>
    <property type="match status" value="1"/>
</dbReference>
<keyword evidence="4 6" id="KW-1133">Transmembrane helix</keyword>
<dbReference type="PRINTS" id="PR01036">
    <property type="entry name" value="TCRTETB"/>
</dbReference>
<evidence type="ECO:0000256" key="4">
    <source>
        <dbReference type="ARBA" id="ARBA00022989"/>
    </source>
</evidence>
<dbReference type="Pfam" id="PF07690">
    <property type="entry name" value="MFS_1"/>
    <property type="match status" value="1"/>
</dbReference>
<feature type="transmembrane region" description="Helical" evidence="6">
    <location>
        <begin position="173"/>
        <end position="193"/>
    </location>
</feature>
<feature type="transmembrane region" description="Helical" evidence="6">
    <location>
        <begin position="52"/>
        <end position="71"/>
    </location>
</feature>
<feature type="transmembrane region" description="Helical" evidence="6">
    <location>
        <begin position="140"/>
        <end position="161"/>
    </location>
</feature>
<dbReference type="SUPFAM" id="SSF103473">
    <property type="entry name" value="MFS general substrate transporter"/>
    <property type="match status" value="2"/>
</dbReference>
<dbReference type="Gene3D" id="1.20.1720.10">
    <property type="entry name" value="Multidrug resistance protein D"/>
    <property type="match status" value="1"/>
</dbReference>
<evidence type="ECO:0000313" key="9">
    <source>
        <dbReference type="Proteomes" id="UP000242972"/>
    </source>
</evidence>
<dbReference type="AlphaFoldDB" id="A0A2T2X6S6"/>
<evidence type="ECO:0000256" key="2">
    <source>
        <dbReference type="ARBA" id="ARBA00022448"/>
    </source>
</evidence>
<organism evidence="8 9">
    <name type="scientific">Sulfobacillus benefaciens</name>
    <dbReference type="NCBI Taxonomy" id="453960"/>
    <lineage>
        <taxon>Bacteria</taxon>
        <taxon>Bacillati</taxon>
        <taxon>Bacillota</taxon>
        <taxon>Clostridia</taxon>
        <taxon>Eubacteriales</taxon>
        <taxon>Clostridiales Family XVII. Incertae Sedis</taxon>
        <taxon>Sulfobacillus</taxon>
    </lineage>
</organism>
<feature type="transmembrane region" description="Helical" evidence="6">
    <location>
        <begin position="21"/>
        <end position="40"/>
    </location>
</feature>
<dbReference type="PANTHER" id="PTHR42718">
    <property type="entry name" value="MAJOR FACILITATOR SUPERFAMILY MULTIDRUG TRANSPORTER MFSC"/>
    <property type="match status" value="1"/>
</dbReference>
<dbReference type="InterPro" id="IPR011701">
    <property type="entry name" value="MFS"/>
</dbReference>
<accession>A0A2T2X6S6</accession>
<name>A0A2T2X6S6_9FIRM</name>
<dbReference type="GO" id="GO:0005886">
    <property type="term" value="C:plasma membrane"/>
    <property type="evidence" value="ECO:0007669"/>
    <property type="project" value="UniProtKB-SubCell"/>
</dbReference>
<sequence length="463" mass="48767">GTIVVVGLPRMVSGLHTTITVGLWALTSYIITSTVFLLPAGRWSDVIGSKKIFMAGLMVFTVATFLCGIAPSGTFLIAFRLVQGAGAALALATATPIIVRAFPQAELGRALGINSTSWVMGSIVGPVAGGILVSTLGWRSIFFVTIPFALLGVVSAWFILSDTQKSASVATDWYGMITFALALVTLLVSLSMGQAWGWLSWRIIALLIATVALFWGFIRAEQHALAPMFNLDLLKHHHYRSGLGVTVSYSIGFFATTFLLTIYLQGAVHLSPLNAGLMLVPLSAPQLVMGPVGGILADRFGPARPVILGVLFLGVGGFWLGHLGPQFSARAVILPLLMMSAANGIAWPSLVKAVMASAPRTEAGTASGMFYTFRNVGMALSLTLALVIAEASLPPVTASQVFLGTSGILDPSMKGALIRSTDVGFLVFVGFYALALVIALPLLRPPSQPKPDVARVNQDSNAL</sequence>
<feature type="transmembrane region" description="Helical" evidence="6">
    <location>
        <begin position="111"/>
        <end position="134"/>
    </location>
</feature>
<feature type="transmembrane region" description="Helical" evidence="6">
    <location>
        <begin position="275"/>
        <end position="296"/>
    </location>
</feature>
<dbReference type="Proteomes" id="UP000242972">
    <property type="component" value="Unassembled WGS sequence"/>
</dbReference>
<dbReference type="InterPro" id="IPR020846">
    <property type="entry name" value="MFS_dom"/>
</dbReference>
<evidence type="ECO:0000313" key="8">
    <source>
        <dbReference type="EMBL" id="PSR30158.1"/>
    </source>
</evidence>
<feature type="transmembrane region" description="Helical" evidence="6">
    <location>
        <begin position="423"/>
        <end position="443"/>
    </location>
</feature>
<evidence type="ECO:0000256" key="3">
    <source>
        <dbReference type="ARBA" id="ARBA00022692"/>
    </source>
</evidence>
<gene>
    <name evidence="8" type="ORF">C7B46_18295</name>
</gene>
<comment type="caution">
    <text evidence="8">The sequence shown here is derived from an EMBL/GenBank/DDBJ whole genome shotgun (WGS) entry which is preliminary data.</text>
</comment>